<evidence type="ECO:0000313" key="3">
    <source>
        <dbReference type="EMBL" id="OKY79142.1"/>
    </source>
</evidence>
<dbReference type="Proteomes" id="UP000185744">
    <property type="component" value="Unassembled WGS sequence"/>
</dbReference>
<dbReference type="InterPro" id="IPR005369">
    <property type="entry name" value="UPF0179"/>
</dbReference>
<comment type="caution">
    <text evidence="3">The sequence shown here is derived from an EMBL/GenBank/DDBJ whole genome shotgun (WGS) entry which is preliminary data.</text>
</comment>
<dbReference type="AlphaFoldDB" id="A0A1Q6DXV0"/>
<reference evidence="3" key="1">
    <citation type="submission" date="2016-12" db="EMBL/GenBank/DDBJ databases">
        <title>Discovery of methanogenic haloarchaea.</title>
        <authorList>
            <person name="Sorokin D.Y."/>
            <person name="Makarova K.S."/>
            <person name="Abbas B."/>
            <person name="Ferrer M."/>
            <person name="Golyshin P.N."/>
        </authorList>
    </citation>
    <scope>NUCLEOTIDE SEQUENCE [LARGE SCALE GENOMIC DNA]</scope>
    <source>
        <strain evidence="3">HMET1</strain>
    </source>
</reference>
<evidence type="ECO:0000256" key="1">
    <source>
        <dbReference type="ARBA" id="ARBA00010824"/>
    </source>
</evidence>
<keyword evidence="4" id="KW-1185">Reference proteome</keyword>
<organism evidence="3 4">
    <name type="scientific">Methanohalarchaeum thermophilum</name>
    <dbReference type="NCBI Taxonomy" id="1903181"/>
    <lineage>
        <taxon>Archaea</taxon>
        <taxon>Methanobacteriati</taxon>
        <taxon>Methanobacteriota</taxon>
        <taxon>Methanonatronarchaeia</taxon>
        <taxon>Methanonatronarchaeales</taxon>
        <taxon>Methanonatronarchaeaceae</taxon>
        <taxon>Candidatus Methanohalarchaeum</taxon>
    </lineage>
</organism>
<dbReference type="STRING" id="1903181.BTN85_1649"/>
<proteinExistence type="inferred from homology"/>
<dbReference type="PIRSF" id="PIRSF006595">
    <property type="entry name" value="UCP006595"/>
    <property type="match status" value="1"/>
</dbReference>
<dbReference type="Pfam" id="PF03684">
    <property type="entry name" value="UPF0179"/>
    <property type="match status" value="1"/>
</dbReference>
<sequence length="151" mass="16700">MDVEEAERKVTLVGKRISDVGTEFVFYGSASECESCGLKNSCINLEEGKKYRIVGKRETNERECSVHAGGVEVVEVIESPVIATVKSNKAIEGSKITYEMIECNNRKCDMHRICQPEGIEDGDKCKIKKVIGDIPSECEKGLDLSLVELKP</sequence>
<dbReference type="InParanoid" id="A0A1Q6DXV0"/>
<gene>
    <name evidence="3" type="ORF">BTN85_1649</name>
</gene>
<dbReference type="FunCoup" id="A0A1Q6DXV0">
    <property type="interactions" value="2"/>
</dbReference>
<dbReference type="EMBL" id="MSDW01000001">
    <property type="protein sequence ID" value="OKY79142.1"/>
    <property type="molecule type" value="Genomic_DNA"/>
</dbReference>
<evidence type="ECO:0000313" key="4">
    <source>
        <dbReference type="Proteomes" id="UP000185744"/>
    </source>
</evidence>
<dbReference type="PANTHER" id="PTHR40699">
    <property type="entry name" value="UPF0179 PROTEIN MJ1627"/>
    <property type="match status" value="1"/>
</dbReference>
<dbReference type="HAMAP" id="MF_00498">
    <property type="entry name" value="UPF0179"/>
    <property type="match status" value="1"/>
</dbReference>
<accession>A0A1Q6DXV0</accession>
<comment type="similarity">
    <text evidence="1 2">Belongs to the UPF0179 family.</text>
</comment>
<dbReference type="PANTHER" id="PTHR40699:SF1">
    <property type="entry name" value="UPF0179 PROTEIN MJ1627"/>
    <property type="match status" value="1"/>
</dbReference>
<protein>
    <recommendedName>
        <fullName evidence="2">UPF0179 protein BTN85_1649</fullName>
    </recommendedName>
</protein>
<name>A0A1Q6DXV0_METT1</name>
<evidence type="ECO:0000256" key="2">
    <source>
        <dbReference type="HAMAP-Rule" id="MF_00498"/>
    </source>
</evidence>